<evidence type="ECO:0000256" key="2">
    <source>
        <dbReference type="ARBA" id="ARBA00012513"/>
    </source>
</evidence>
<organism evidence="13 14">
    <name type="scientific">Effrenium voratum</name>
    <dbReference type="NCBI Taxonomy" id="2562239"/>
    <lineage>
        <taxon>Eukaryota</taxon>
        <taxon>Sar</taxon>
        <taxon>Alveolata</taxon>
        <taxon>Dinophyceae</taxon>
        <taxon>Suessiales</taxon>
        <taxon>Symbiodiniaceae</taxon>
        <taxon>Effrenium</taxon>
    </lineage>
</organism>
<feature type="compositionally biased region" description="Basic residues" evidence="11">
    <location>
        <begin position="1064"/>
        <end position="1076"/>
    </location>
</feature>
<evidence type="ECO:0000256" key="5">
    <source>
        <dbReference type="ARBA" id="ARBA00022741"/>
    </source>
</evidence>
<feature type="domain" description="Protein kinase" evidence="12">
    <location>
        <begin position="15"/>
        <end position="274"/>
    </location>
</feature>
<comment type="catalytic activity">
    <reaction evidence="9">
        <text>L-seryl-[protein] + ATP = O-phospho-L-seryl-[protein] + ADP + H(+)</text>
        <dbReference type="Rhea" id="RHEA:17989"/>
        <dbReference type="Rhea" id="RHEA-COMP:9863"/>
        <dbReference type="Rhea" id="RHEA-COMP:11604"/>
        <dbReference type="ChEBI" id="CHEBI:15378"/>
        <dbReference type="ChEBI" id="CHEBI:29999"/>
        <dbReference type="ChEBI" id="CHEBI:30616"/>
        <dbReference type="ChEBI" id="CHEBI:83421"/>
        <dbReference type="ChEBI" id="CHEBI:456216"/>
        <dbReference type="EC" id="2.7.11.1"/>
    </reaction>
</comment>
<comment type="similarity">
    <text evidence="1">Belongs to the protein kinase superfamily. NEK Ser/Thr protein kinase family. NIMA subfamily.</text>
</comment>
<feature type="compositionally biased region" description="Low complexity" evidence="11">
    <location>
        <begin position="381"/>
        <end position="404"/>
    </location>
</feature>
<dbReference type="PROSITE" id="PS00107">
    <property type="entry name" value="PROTEIN_KINASE_ATP"/>
    <property type="match status" value="1"/>
</dbReference>
<evidence type="ECO:0000256" key="3">
    <source>
        <dbReference type="ARBA" id="ARBA00022527"/>
    </source>
</evidence>
<evidence type="ECO:0000256" key="9">
    <source>
        <dbReference type="ARBA" id="ARBA00048679"/>
    </source>
</evidence>
<evidence type="ECO:0000256" key="6">
    <source>
        <dbReference type="ARBA" id="ARBA00022777"/>
    </source>
</evidence>
<name>A0AA36HMR0_9DINO</name>
<dbReference type="FunFam" id="3.30.200.20:FF:000097">
    <property type="entry name" value="Probable serine/threonine-protein kinase nek1"/>
    <property type="match status" value="1"/>
</dbReference>
<evidence type="ECO:0000256" key="4">
    <source>
        <dbReference type="ARBA" id="ARBA00022679"/>
    </source>
</evidence>
<feature type="region of interest" description="Disordered" evidence="11">
    <location>
        <begin position="283"/>
        <end position="324"/>
    </location>
</feature>
<dbReference type="PROSITE" id="PS50011">
    <property type="entry name" value="PROTEIN_KINASE_DOM"/>
    <property type="match status" value="1"/>
</dbReference>
<dbReference type="CDD" id="cd08215">
    <property type="entry name" value="STKc_Nek"/>
    <property type="match status" value="1"/>
</dbReference>
<evidence type="ECO:0000256" key="8">
    <source>
        <dbReference type="ARBA" id="ARBA00047899"/>
    </source>
</evidence>
<dbReference type="AlphaFoldDB" id="A0AA36HMR0"/>
<dbReference type="EC" id="2.7.11.1" evidence="2"/>
<evidence type="ECO:0000256" key="11">
    <source>
        <dbReference type="SAM" id="MobiDB-lite"/>
    </source>
</evidence>
<dbReference type="SMART" id="SM00220">
    <property type="entry name" value="S_TKc"/>
    <property type="match status" value="1"/>
</dbReference>
<comment type="catalytic activity">
    <reaction evidence="8">
        <text>L-threonyl-[protein] + ATP = O-phospho-L-threonyl-[protein] + ADP + H(+)</text>
        <dbReference type="Rhea" id="RHEA:46608"/>
        <dbReference type="Rhea" id="RHEA-COMP:11060"/>
        <dbReference type="Rhea" id="RHEA-COMP:11605"/>
        <dbReference type="ChEBI" id="CHEBI:15378"/>
        <dbReference type="ChEBI" id="CHEBI:30013"/>
        <dbReference type="ChEBI" id="CHEBI:30616"/>
        <dbReference type="ChEBI" id="CHEBI:61977"/>
        <dbReference type="ChEBI" id="CHEBI:456216"/>
        <dbReference type="EC" id="2.7.11.1"/>
    </reaction>
</comment>
<dbReference type="EMBL" id="CAUJNA010000093">
    <property type="protein sequence ID" value="CAJ1371691.1"/>
    <property type="molecule type" value="Genomic_DNA"/>
</dbReference>
<dbReference type="SUPFAM" id="SSF56112">
    <property type="entry name" value="Protein kinase-like (PK-like)"/>
    <property type="match status" value="1"/>
</dbReference>
<dbReference type="GO" id="GO:0005524">
    <property type="term" value="F:ATP binding"/>
    <property type="evidence" value="ECO:0007669"/>
    <property type="project" value="UniProtKB-UniRule"/>
</dbReference>
<feature type="region of interest" description="Disordered" evidence="11">
    <location>
        <begin position="380"/>
        <end position="408"/>
    </location>
</feature>
<dbReference type="Proteomes" id="UP001178507">
    <property type="component" value="Unassembled WGS sequence"/>
</dbReference>
<keyword evidence="6" id="KW-0418">Kinase</keyword>
<feature type="compositionally biased region" description="Basic and acidic residues" evidence="11">
    <location>
        <begin position="283"/>
        <end position="311"/>
    </location>
</feature>
<accession>A0AA36HMR0</accession>
<evidence type="ECO:0000313" key="13">
    <source>
        <dbReference type="EMBL" id="CAJ1371691.1"/>
    </source>
</evidence>
<keyword evidence="14" id="KW-1185">Reference proteome</keyword>
<dbReference type="GO" id="GO:0004674">
    <property type="term" value="F:protein serine/threonine kinase activity"/>
    <property type="evidence" value="ECO:0007669"/>
    <property type="project" value="UniProtKB-KW"/>
</dbReference>
<keyword evidence="7 10" id="KW-0067">ATP-binding</keyword>
<keyword evidence="4" id="KW-0808">Transferase</keyword>
<feature type="region of interest" description="Disordered" evidence="11">
    <location>
        <begin position="1053"/>
        <end position="1076"/>
    </location>
</feature>
<comment type="caution">
    <text evidence="13">The sequence shown here is derived from an EMBL/GenBank/DDBJ whole genome shotgun (WGS) entry which is preliminary data.</text>
</comment>
<evidence type="ECO:0000256" key="10">
    <source>
        <dbReference type="PROSITE-ProRule" id="PRU10141"/>
    </source>
</evidence>
<evidence type="ECO:0000256" key="1">
    <source>
        <dbReference type="ARBA" id="ARBA00010886"/>
    </source>
</evidence>
<dbReference type="Gene3D" id="1.10.510.10">
    <property type="entry name" value="Transferase(Phosphotransferase) domain 1"/>
    <property type="match status" value="1"/>
</dbReference>
<sequence length="1097" mass="121210">MAHARIQTALGKHHYNFIKKVGEGSFGAAILCQHDSEKDRDTKAIVKMIDISRASKQEKDDALKESKVLASLKHPYIVRYRESFHEDGWLCIVMDYCEGGDLAGKIKSARQSSKIFPQDQVVRWFTQAILALKYIHDLHILHRDLKSGNFFLSKSGNIKMGDFGIAKVLECTAACAQTQIGTPYYLSPEICQGKNYAWSSDIWSMGCILYEMCARKVPFDAPDLKSLIHRITKEPAPEIPSDYGVGVRNLGKELLDRDPGKRPPAAEILKRPVIQDMVRRMLDEVKDDSKGEEDKGEKVDKEKSEKEKADKPSPPSAVAGPYGSAAGKYSKGELVEYYSETHGEWLPATVTASNDDGRVQLNVKPGVWISLEIQGAKVRPRQAASAAPAPAANGKPPAGGSPSARAEKRRVQACALAAPGGIPVTTGAGAHRRAGQRVHLQLLECPLRGATVEDEELFSGVHVPVVCGLAPELRSLEAKVDGETQDDSIPMWQSAARDGPVPVWRHQQVQDAVLKFWDLCRKDETGIPAGEFHGIILRFLRIYLPGLSEEQEQRLCENSWQEACQGCGSLNFSIFFRAMVRLAQSWSDSNDPEDFAGLLQELLSRSTAFESTDLSGQVRREPPQHRVRFRAAQRGDDLGGTSDFSECLELVCSGDLDAVKVEVLLDQVPNGINYHSCFFEEFVALPQTDLALRRVWLEVAEVWPLGYAALRALHQMERPEMVLNCSGKKGETIQAVLELLHRDEVLCEVSPEQVVCEGQAFSAQQFFGAVQNDGMISSSFLLKPDRMSFLHKLSSLRESLLLPSSARLAAETMGAAKPPQCLPTFPDLLSGAWVVEPAVNSTATPEQHESLIDCGSLSSVAEAFLVHKVLRLPGLDSALEEPEVPEAAKAIYDSFTAQFPKDAEGLIPNDEDLINLARTSPLALWVFGQCDSGAYKTEACRRLADKLQLQWLQPAYVLELATKTPAAHRSPLQRRCVEQLQRGMTVSVGDALRLTMEMMSSALCKANGYILDFPAVTQEELPEVLDFFGKVKELSGKTEVPWGEVLEDTVELPALAPEPEPPKPKGKVRLRKQPRRRARAQLLGQHLAEVRQRLETK</sequence>
<dbReference type="Pfam" id="PF00069">
    <property type="entry name" value="Pkinase"/>
    <property type="match status" value="1"/>
</dbReference>
<evidence type="ECO:0000259" key="12">
    <source>
        <dbReference type="PROSITE" id="PS50011"/>
    </source>
</evidence>
<keyword evidence="5 10" id="KW-0547">Nucleotide-binding</keyword>
<dbReference type="PROSITE" id="PS00108">
    <property type="entry name" value="PROTEIN_KINASE_ST"/>
    <property type="match status" value="1"/>
</dbReference>
<dbReference type="InterPro" id="IPR011009">
    <property type="entry name" value="Kinase-like_dom_sf"/>
</dbReference>
<evidence type="ECO:0000256" key="7">
    <source>
        <dbReference type="ARBA" id="ARBA00022840"/>
    </source>
</evidence>
<keyword evidence="3" id="KW-0723">Serine/threonine-protein kinase</keyword>
<reference evidence="13" key="1">
    <citation type="submission" date="2023-08" db="EMBL/GenBank/DDBJ databases">
        <authorList>
            <person name="Chen Y."/>
            <person name="Shah S."/>
            <person name="Dougan E. K."/>
            <person name="Thang M."/>
            <person name="Chan C."/>
        </authorList>
    </citation>
    <scope>NUCLEOTIDE SEQUENCE</scope>
</reference>
<dbReference type="PANTHER" id="PTHR44899:SF3">
    <property type="entry name" value="SERINE_THREONINE-PROTEIN KINASE NEK1"/>
    <property type="match status" value="1"/>
</dbReference>
<dbReference type="PANTHER" id="PTHR44899">
    <property type="entry name" value="CAMK FAMILY PROTEIN KINASE"/>
    <property type="match status" value="1"/>
</dbReference>
<dbReference type="Gene3D" id="3.30.200.20">
    <property type="entry name" value="Phosphorylase Kinase, domain 1"/>
    <property type="match status" value="1"/>
</dbReference>
<dbReference type="InterPro" id="IPR008271">
    <property type="entry name" value="Ser/Thr_kinase_AS"/>
</dbReference>
<evidence type="ECO:0000313" key="14">
    <source>
        <dbReference type="Proteomes" id="UP001178507"/>
    </source>
</evidence>
<dbReference type="InterPro" id="IPR000719">
    <property type="entry name" value="Prot_kinase_dom"/>
</dbReference>
<feature type="binding site" evidence="10">
    <location>
        <position position="47"/>
    </location>
    <ligand>
        <name>ATP</name>
        <dbReference type="ChEBI" id="CHEBI:30616"/>
    </ligand>
</feature>
<dbReference type="InterPro" id="IPR017441">
    <property type="entry name" value="Protein_kinase_ATP_BS"/>
</dbReference>
<gene>
    <name evidence="13" type="ORF">EVOR1521_LOCUS1954</name>
</gene>
<proteinExistence type="inferred from homology"/>
<dbReference type="InterPro" id="IPR051131">
    <property type="entry name" value="NEK_Ser/Thr_kinase_NIMA"/>
</dbReference>
<protein>
    <recommendedName>
        <fullName evidence="2">non-specific serine/threonine protein kinase</fullName>
        <ecNumber evidence="2">2.7.11.1</ecNumber>
    </recommendedName>
</protein>